<gene>
    <name evidence="2" type="ORF">JTE88_05105</name>
</gene>
<dbReference type="InterPro" id="IPR003477">
    <property type="entry name" value="PemK-like"/>
</dbReference>
<dbReference type="EMBL" id="CP070228">
    <property type="protein sequence ID" value="QRV01494.1"/>
    <property type="molecule type" value="Genomic_DNA"/>
</dbReference>
<protein>
    <submittedName>
        <fullName evidence="2">Type II toxin-antitoxin system PemK/MazF family toxin</fullName>
    </submittedName>
</protein>
<evidence type="ECO:0000313" key="3">
    <source>
        <dbReference type="Proteomes" id="UP000602653"/>
    </source>
</evidence>
<evidence type="ECO:0000313" key="2">
    <source>
        <dbReference type="EMBL" id="QRV01494.1"/>
    </source>
</evidence>
<feature type="region of interest" description="Disordered" evidence="1">
    <location>
        <begin position="29"/>
        <end position="54"/>
    </location>
</feature>
<proteinExistence type="predicted"/>
<reference evidence="2 3" key="1">
    <citation type="submission" date="2021-02" db="EMBL/GenBank/DDBJ databases">
        <title>Complete Genome Sequence of Arcanobacterium phocisimile strain DSM 26142T from a harbour seal.</title>
        <authorList>
            <person name="Borowiak M."/>
            <person name="Alssahen M."/>
            <person name="Malorny B."/>
            <person name="Laemmler C."/>
            <person name="Siebert U."/>
            <person name="Ploetz M."/>
            <person name="Abdulmawjood A."/>
        </authorList>
    </citation>
    <scope>NUCLEOTIDE SEQUENCE [LARGE SCALE GENOMIC DNA]</scope>
    <source>
        <strain evidence="2 3">DSM 26142</strain>
    </source>
</reference>
<dbReference type="SUPFAM" id="SSF50118">
    <property type="entry name" value="Cell growth inhibitor/plasmid maintenance toxic component"/>
    <property type="match status" value="1"/>
</dbReference>
<sequence>MLKTMAMWNRVAHLVFDIGRQALKNVQKASKNSQQSINYSGRATASTSKARNVKKETQALRLPAPHERAVEYNVHSLGLPQFTYAPIRNDAPDPGEVVWTWVPYEENDGRGKDRPVLVVAMYGPDHVVFAQTTSKDHDRDAADEARWGRFWMDIGSGDWDARHRPSEVRLNRLMIAHVDQIRRTGGRLDKKIFAEVVREIKSHLR</sequence>
<organism evidence="2 3">
    <name type="scientific">Arcanobacterium phocisimile</name>
    <dbReference type="NCBI Taxonomy" id="1302235"/>
    <lineage>
        <taxon>Bacteria</taxon>
        <taxon>Bacillati</taxon>
        <taxon>Actinomycetota</taxon>
        <taxon>Actinomycetes</taxon>
        <taxon>Actinomycetales</taxon>
        <taxon>Actinomycetaceae</taxon>
        <taxon>Arcanobacterium</taxon>
    </lineage>
</organism>
<evidence type="ECO:0000256" key="1">
    <source>
        <dbReference type="SAM" id="MobiDB-lite"/>
    </source>
</evidence>
<feature type="compositionally biased region" description="Polar residues" evidence="1">
    <location>
        <begin position="29"/>
        <end position="50"/>
    </location>
</feature>
<dbReference type="Proteomes" id="UP000602653">
    <property type="component" value="Chromosome"/>
</dbReference>
<keyword evidence="3" id="KW-1185">Reference proteome</keyword>
<name>A0ABX7IG14_9ACTO</name>
<dbReference type="Pfam" id="PF02452">
    <property type="entry name" value="PemK_toxin"/>
    <property type="match status" value="1"/>
</dbReference>
<accession>A0ABX7IG14</accession>